<keyword evidence="1" id="KW-1133">Transmembrane helix</keyword>
<gene>
    <name evidence="2" type="ORF">EJ08DRAFT_550934</name>
</gene>
<reference evidence="2" key="1">
    <citation type="journal article" date="2020" name="Stud. Mycol.">
        <title>101 Dothideomycetes genomes: a test case for predicting lifestyles and emergence of pathogens.</title>
        <authorList>
            <person name="Haridas S."/>
            <person name="Albert R."/>
            <person name="Binder M."/>
            <person name="Bloem J."/>
            <person name="Labutti K."/>
            <person name="Salamov A."/>
            <person name="Andreopoulos B."/>
            <person name="Baker S."/>
            <person name="Barry K."/>
            <person name="Bills G."/>
            <person name="Bluhm B."/>
            <person name="Cannon C."/>
            <person name="Castanera R."/>
            <person name="Culley D."/>
            <person name="Daum C."/>
            <person name="Ezra D."/>
            <person name="Gonzalez J."/>
            <person name="Henrissat B."/>
            <person name="Kuo A."/>
            <person name="Liang C."/>
            <person name="Lipzen A."/>
            <person name="Lutzoni F."/>
            <person name="Magnuson J."/>
            <person name="Mondo S."/>
            <person name="Nolan M."/>
            <person name="Ohm R."/>
            <person name="Pangilinan J."/>
            <person name="Park H.-J."/>
            <person name="Ramirez L."/>
            <person name="Alfaro M."/>
            <person name="Sun H."/>
            <person name="Tritt A."/>
            <person name="Yoshinaga Y."/>
            <person name="Zwiers L.-H."/>
            <person name="Turgeon B."/>
            <person name="Goodwin S."/>
            <person name="Spatafora J."/>
            <person name="Crous P."/>
            <person name="Grigoriev I."/>
        </authorList>
    </citation>
    <scope>NUCLEOTIDE SEQUENCE</scope>
    <source>
        <strain evidence="2">CBS 130266</strain>
    </source>
</reference>
<dbReference type="EMBL" id="MU007111">
    <property type="protein sequence ID" value="KAF2420308.1"/>
    <property type="molecule type" value="Genomic_DNA"/>
</dbReference>
<comment type="caution">
    <text evidence="2">The sequence shown here is derived from an EMBL/GenBank/DDBJ whole genome shotgun (WGS) entry which is preliminary data.</text>
</comment>
<keyword evidence="1" id="KW-0472">Membrane</keyword>
<organism evidence="2 3">
    <name type="scientific">Tothia fuscella</name>
    <dbReference type="NCBI Taxonomy" id="1048955"/>
    <lineage>
        <taxon>Eukaryota</taxon>
        <taxon>Fungi</taxon>
        <taxon>Dikarya</taxon>
        <taxon>Ascomycota</taxon>
        <taxon>Pezizomycotina</taxon>
        <taxon>Dothideomycetes</taxon>
        <taxon>Pleosporomycetidae</taxon>
        <taxon>Venturiales</taxon>
        <taxon>Cylindrosympodiaceae</taxon>
        <taxon>Tothia</taxon>
    </lineage>
</organism>
<sequence length="267" mass="30636">INVAVQAMIMVDCAARDWHAHTHVMGSYRPTSWAVNESFLGFVERSFPPSLDMDEEAISDALDESNALKAWKLKKRLGIEITPTDNLAHHLLYDPRHNKLYVFHHVAFLKAHLELSADTLGVGCKIKESLKIGTLPPQLLIETLHSLQSIIFPSTDGRSRLLLEQLIRRKLFDSECAEYDGYRRFRGLPEDFTYKYWGDRIVKLNEVMARRVPRNKFSRWLYWQTSDGNALMIALLALLITIVLGVLSLGVACFQTWIAWQAWRSPV</sequence>
<feature type="transmembrane region" description="Helical" evidence="1">
    <location>
        <begin position="230"/>
        <end position="260"/>
    </location>
</feature>
<keyword evidence="3" id="KW-1185">Reference proteome</keyword>
<evidence type="ECO:0000313" key="2">
    <source>
        <dbReference type="EMBL" id="KAF2420308.1"/>
    </source>
</evidence>
<protein>
    <submittedName>
        <fullName evidence="2">Uncharacterized protein</fullName>
    </submittedName>
</protein>
<feature type="non-terminal residue" evidence="2">
    <location>
        <position position="267"/>
    </location>
</feature>
<accession>A0A9P4NG31</accession>
<dbReference type="AlphaFoldDB" id="A0A9P4NG31"/>
<evidence type="ECO:0000313" key="3">
    <source>
        <dbReference type="Proteomes" id="UP000800235"/>
    </source>
</evidence>
<evidence type="ECO:0000256" key="1">
    <source>
        <dbReference type="SAM" id="Phobius"/>
    </source>
</evidence>
<dbReference type="OrthoDB" id="5428890at2759"/>
<feature type="non-terminal residue" evidence="2">
    <location>
        <position position="1"/>
    </location>
</feature>
<proteinExistence type="predicted"/>
<dbReference type="Proteomes" id="UP000800235">
    <property type="component" value="Unassembled WGS sequence"/>
</dbReference>
<name>A0A9P4NG31_9PEZI</name>
<keyword evidence="1" id="KW-0812">Transmembrane</keyword>